<dbReference type="Gene3D" id="1.10.286.20">
    <property type="match status" value="1"/>
</dbReference>
<dbReference type="PANTHER" id="PTHR11741:SF0">
    <property type="entry name" value="ELONGATION FACTOR TS, MITOCHONDRIAL"/>
    <property type="match status" value="1"/>
</dbReference>
<gene>
    <name evidence="6" type="primary">tsf</name>
    <name evidence="10" type="ORF">EFBL_2181</name>
</gene>
<dbReference type="OrthoDB" id="9808348at2"/>
<dbReference type="FunFam" id="1.10.8.10:FF:000001">
    <property type="entry name" value="Elongation factor Ts"/>
    <property type="match status" value="1"/>
</dbReference>
<keyword evidence="11" id="KW-1185">Reference proteome</keyword>
<evidence type="ECO:0000256" key="2">
    <source>
        <dbReference type="ARBA" id="ARBA00016956"/>
    </source>
</evidence>
<dbReference type="CDD" id="cd14275">
    <property type="entry name" value="UBA_EF-Ts"/>
    <property type="match status" value="1"/>
</dbReference>
<dbReference type="InterPro" id="IPR001816">
    <property type="entry name" value="Transl_elong_EFTs/EF1B"/>
</dbReference>
<name>A0A292YQ71_9BACL</name>
<dbReference type="PANTHER" id="PTHR11741">
    <property type="entry name" value="ELONGATION FACTOR TS"/>
    <property type="match status" value="1"/>
</dbReference>
<dbReference type="InterPro" id="IPR009060">
    <property type="entry name" value="UBA-like_sf"/>
</dbReference>
<dbReference type="GO" id="GO:0005737">
    <property type="term" value="C:cytoplasm"/>
    <property type="evidence" value="ECO:0007669"/>
    <property type="project" value="UniProtKB-SubCell"/>
</dbReference>
<evidence type="ECO:0000256" key="8">
    <source>
        <dbReference type="RuleBase" id="RU000643"/>
    </source>
</evidence>
<comment type="similarity">
    <text evidence="1 6 7">Belongs to the EF-Ts family.</text>
</comment>
<reference evidence="11" key="1">
    <citation type="submission" date="2017-07" db="EMBL/GenBank/DDBJ databases">
        <title>Draft genome sequence of Effusibacillus lacus strain skLN1.</title>
        <authorList>
            <person name="Watanabe M."/>
            <person name="Kojima H."/>
            <person name="Fukui M."/>
        </authorList>
    </citation>
    <scope>NUCLEOTIDE SEQUENCE [LARGE SCALE GENOMIC DNA]</scope>
    <source>
        <strain evidence="11">skLN1</strain>
    </source>
</reference>
<feature type="region of interest" description="Involved in Mg(2+) ion dislocation from EF-Tu" evidence="6">
    <location>
        <begin position="81"/>
        <end position="84"/>
    </location>
</feature>
<dbReference type="InterPro" id="IPR014039">
    <property type="entry name" value="Transl_elong_EFTs/EF1B_dimer"/>
</dbReference>
<keyword evidence="3 6" id="KW-0251">Elongation factor</keyword>
<evidence type="ECO:0000256" key="3">
    <source>
        <dbReference type="ARBA" id="ARBA00022768"/>
    </source>
</evidence>
<evidence type="ECO:0000256" key="1">
    <source>
        <dbReference type="ARBA" id="ARBA00005532"/>
    </source>
</evidence>
<dbReference type="PROSITE" id="PS01126">
    <property type="entry name" value="EF_TS_1"/>
    <property type="match status" value="1"/>
</dbReference>
<comment type="function">
    <text evidence="5 6 7">Associates with the EF-Tu.GDP complex and induces the exchange of GDP to GTP. It remains bound to the aminoacyl-tRNA.EF-Tu.GTP complex up to the GTP hydrolysis stage on the ribosome.</text>
</comment>
<evidence type="ECO:0000259" key="9">
    <source>
        <dbReference type="Pfam" id="PF00889"/>
    </source>
</evidence>
<dbReference type="Pfam" id="PF00889">
    <property type="entry name" value="EF_TS"/>
    <property type="match status" value="1"/>
</dbReference>
<dbReference type="PROSITE" id="PS01127">
    <property type="entry name" value="EF_TS_2"/>
    <property type="match status" value="1"/>
</dbReference>
<dbReference type="Proteomes" id="UP000217785">
    <property type="component" value="Unassembled WGS sequence"/>
</dbReference>
<evidence type="ECO:0000256" key="5">
    <source>
        <dbReference type="ARBA" id="ARBA00025453"/>
    </source>
</evidence>
<evidence type="ECO:0000313" key="10">
    <source>
        <dbReference type="EMBL" id="GAX90554.1"/>
    </source>
</evidence>
<dbReference type="SUPFAM" id="SSF46934">
    <property type="entry name" value="UBA-like"/>
    <property type="match status" value="1"/>
</dbReference>
<dbReference type="AlphaFoldDB" id="A0A292YQ71"/>
<evidence type="ECO:0000256" key="6">
    <source>
        <dbReference type="HAMAP-Rule" id="MF_00050"/>
    </source>
</evidence>
<accession>A0A292YQ71</accession>
<comment type="caution">
    <text evidence="10">The sequence shown here is derived from an EMBL/GenBank/DDBJ whole genome shotgun (WGS) entry which is preliminary data.</text>
</comment>
<dbReference type="FunFam" id="1.10.286.20:FF:000001">
    <property type="entry name" value="Elongation factor Ts"/>
    <property type="match status" value="1"/>
</dbReference>
<dbReference type="NCBIfam" id="TIGR00116">
    <property type="entry name" value="tsf"/>
    <property type="match status" value="2"/>
</dbReference>
<dbReference type="Gene3D" id="1.10.8.10">
    <property type="entry name" value="DNA helicase RuvA subunit, C-terminal domain"/>
    <property type="match status" value="1"/>
</dbReference>
<organism evidence="10 11">
    <name type="scientific">Effusibacillus lacus</name>
    <dbReference type="NCBI Taxonomy" id="1348429"/>
    <lineage>
        <taxon>Bacteria</taxon>
        <taxon>Bacillati</taxon>
        <taxon>Bacillota</taxon>
        <taxon>Bacilli</taxon>
        <taxon>Bacillales</taxon>
        <taxon>Alicyclobacillaceae</taxon>
        <taxon>Effusibacillus</taxon>
    </lineage>
</organism>
<dbReference type="InterPro" id="IPR036402">
    <property type="entry name" value="EF-Ts_dimer_sf"/>
</dbReference>
<dbReference type="GO" id="GO:0003746">
    <property type="term" value="F:translation elongation factor activity"/>
    <property type="evidence" value="ECO:0007669"/>
    <property type="project" value="UniProtKB-UniRule"/>
</dbReference>
<proteinExistence type="inferred from homology"/>
<keyword evidence="4 6" id="KW-0648">Protein biosynthesis</keyword>
<comment type="subcellular location">
    <subcellularLocation>
        <location evidence="6 8">Cytoplasm</location>
    </subcellularLocation>
</comment>
<dbReference type="EMBL" id="BDUF01000059">
    <property type="protein sequence ID" value="GAX90554.1"/>
    <property type="molecule type" value="Genomic_DNA"/>
</dbReference>
<protein>
    <recommendedName>
        <fullName evidence="2 6">Elongation factor Ts</fullName>
        <shortName evidence="6">EF-Ts</shortName>
    </recommendedName>
</protein>
<dbReference type="HAMAP" id="MF_00050">
    <property type="entry name" value="EF_Ts"/>
    <property type="match status" value="1"/>
</dbReference>
<evidence type="ECO:0000256" key="4">
    <source>
        <dbReference type="ARBA" id="ARBA00022917"/>
    </source>
</evidence>
<keyword evidence="6" id="KW-0963">Cytoplasm</keyword>
<dbReference type="Gene3D" id="3.30.479.20">
    <property type="entry name" value="Elongation factor Ts, dimerisation domain"/>
    <property type="match status" value="1"/>
</dbReference>
<sequence length="216" mass="24141">MSISANDVKVLRERTGAGMMDCKKALTEANGDMEKAVEILRERGLAAAAKKAGRIAAEGIVESYIHMGGKIGVLVEVNCETDFVAKTEEFRSFVRDVAMHIAAAKPLYVRREEVPAEDVEKEKSILRAQTLNEGKPEKIVDKIVEGRIDKFFKDTCLLEQPFVKNPDQTIQELVSEKIAKIGENISIRRFARFEMGEGLEKKQDNFVEEVLAQAKI</sequence>
<evidence type="ECO:0000256" key="7">
    <source>
        <dbReference type="RuleBase" id="RU000642"/>
    </source>
</evidence>
<dbReference type="RefSeq" id="WP_096182279.1">
    <property type="nucleotide sequence ID" value="NZ_BDUF01000059.1"/>
</dbReference>
<dbReference type="InterPro" id="IPR018101">
    <property type="entry name" value="Transl_elong_Ts_CS"/>
</dbReference>
<evidence type="ECO:0000313" key="11">
    <source>
        <dbReference type="Proteomes" id="UP000217785"/>
    </source>
</evidence>
<dbReference type="SUPFAM" id="SSF54713">
    <property type="entry name" value="Elongation factor Ts (EF-Ts), dimerisation domain"/>
    <property type="match status" value="1"/>
</dbReference>
<feature type="domain" description="Translation elongation factor EFTs/EF1B dimerisation" evidence="9">
    <location>
        <begin position="51"/>
        <end position="197"/>
    </location>
</feature>